<dbReference type="RefSeq" id="WP_266944302.1">
    <property type="nucleotide sequence ID" value="NZ_JAPEMK010000002.1"/>
</dbReference>
<evidence type="ECO:0000313" key="1">
    <source>
        <dbReference type="EMBL" id="MDU9001394.1"/>
    </source>
</evidence>
<evidence type="ECO:0000313" key="2">
    <source>
        <dbReference type="Proteomes" id="UP001257627"/>
    </source>
</evidence>
<dbReference type="Proteomes" id="UP001257627">
    <property type="component" value="Unassembled WGS sequence"/>
</dbReference>
<geneLocation type="plasmid" evidence="1">
    <name>unnamed1</name>
</geneLocation>
<reference evidence="1 2" key="1">
    <citation type="submission" date="2023-02" db="EMBL/GenBank/DDBJ databases">
        <authorList>
            <person name="Maleckis M."/>
        </authorList>
    </citation>
    <scope>NUCLEOTIDE SEQUENCE [LARGE SCALE GENOMIC DNA]</scope>
    <source>
        <strain evidence="1 2">P8-A2</strain>
        <plasmid evidence="1">unnamed1</plasmid>
    </source>
</reference>
<name>A0ABU3V6G1_9ACTN</name>
<proteinExistence type="predicted"/>
<comment type="caution">
    <text evidence="1">The sequence shown here is derived from an EMBL/GenBank/DDBJ whole genome shotgun (WGS) entry which is preliminary data.</text>
</comment>
<dbReference type="SUPFAM" id="SSF53474">
    <property type="entry name" value="alpha/beta-Hydrolases"/>
    <property type="match status" value="1"/>
</dbReference>
<dbReference type="InterPro" id="IPR029058">
    <property type="entry name" value="AB_hydrolase_fold"/>
</dbReference>
<protein>
    <submittedName>
        <fullName evidence="1">Uncharacterized protein</fullName>
    </submittedName>
</protein>
<dbReference type="Gene3D" id="3.40.50.1820">
    <property type="entry name" value="alpha/beta hydrolase"/>
    <property type="match status" value="1"/>
</dbReference>
<organism evidence="1 2">
    <name type="scientific">Streptomyces mirabilis</name>
    <dbReference type="NCBI Taxonomy" id="68239"/>
    <lineage>
        <taxon>Bacteria</taxon>
        <taxon>Bacillati</taxon>
        <taxon>Actinomycetota</taxon>
        <taxon>Actinomycetes</taxon>
        <taxon>Kitasatosporales</taxon>
        <taxon>Streptomycetaceae</taxon>
        <taxon>Streptomyces</taxon>
    </lineage>
</organism>
<keyword evidence="2" id="KW-1185">Reference proteome</keyword>
<dbReference type="EMBL" id="JARAKF010000003">
    <property type="protein sequence ID" value="MDU9001394.1"/>
    <property type="molecule type" value="Genomic_DNA"/>
</dbReference>
<sequence>MYGTGLGVINVPTLVMAGFWASSFPPRLVHEIHAGLPDARQCERHENGHFERSEAADGCAVAVPDFLRSKEMGDWA</sequence>
<keyword evidence="1" id="KW-0614">Plasmid</keyword>
<gene>
    <name evidence="1" type="ORF">PU648_56000</name>
</gene>
<accession>A0ABU3V6G1</accession>